<gene>
    <name evidence="1" type="ORF">GB928_003305</name>
</gene>
<comment type="caution">
    <text evidence="1">The sequence shown here is derived from an EMBL/GenBank/DDBJ whole genome shotgun (WGS) entry which is preliminary data.</text>
</comment>
<organism evidence="1 2">
    <name type="scientific">Shinella curvata</name>
    <dbReference type="NCBI Taxonomy" id="1817964"/>
    <lineage>
        <taxon>Bacteria</taxon>
        <taxon>Pseudomonadati</taxon>
        <taxon>Pseudomonadota</taxon>
        <taxon>Alphaproteobacteria</taxon>
        <taxon>Hyphomicrobiales</taxon>
        <taxon>Rhizobiaceae</taxon>
        <taxon>Shinella</taxon>
    </lineage>
</organism>
<dbReference type="Proteomes" id="UP001177080">
    <property type="component" value="Unassembled WGS sequence"/>
</dbReference>
<proteinExistence type="predicted"/>
<sequence length="94" mass="9958">MANVLNTDMSSLNASTCHGVVDLDIELAGEAATAENPKATRIVQFAQMIEYTTPVRRLQFNATAASNAAWMDMVSLVPVLVAGSQLPRAPAIAK</sequence>
<reference evidence="1" key="1">
    <citation type="submission" date="2022-04" db="EMBL/GenBank/DDBJ databases">
        <title>Shinella lacus sp. nov., a novel member of the genus Shinella from water.</title>
        <authorList>
            <person name="Deng Y."/>
        </authorList>
    </citation>
    <scope>NUCLEOTIDE SEQUENCE</scope>
    <source>
        <strain evidence="1">JCM 31239</strain>
    </source>
</reference>
<accession>A0ABT8X9B9</accession>
<dbReference type="RefSeq" id="WP_244758909.1">
    <property type="nucleotide sequence ID" value="NZ_JALJCJ010000001.1"/>
</dbReference>
<keyword evidence="2" id="KW-1185">Reference proteome</keyword>
<evidence type="ECO:0000313" key="2">
    <source>
        <dbReference type="Proteomes" id="UP001177080"/>
    </source>
</evidence>
<name>A0ABT8X9B9_9HYPH</name>
<evidence type="ECO:0000313" key="1">
    <source>
        <dbReference type="EMBL" id="MDO6120203.1"/>
    </source>
</evidence>
<protein>
    <submittedName>
        <fullName evidence="1">Uncharacterized protein</fullName>
    </submittedName>
</protein>
<dbReference type="EMBL" id="WHSC02000001">
    <property type="protein sequence ID" value="MDO6120203.1"/>
    <property type="molecule type" value="Genomic_DNA"/>
</dbReference>